<dbReference type="AlphaFoldDB" id="A0AAQ3TWQ2"/>
<evidence type="ECO:0000259" key="4">
    <source>
        <dbReference type="PROSITE" id="PS50943"/>
    </source>
</evidence>
<dbReference type="GO" id="GO:0003677">
    <property type="term" value="F:DNA binding"/>
    <property type="evidence" value="ECO:0007669"/>
    <property type="project" value="UniProtKB-KW"/>
</dbReference>
<dbReference type="SMART" id="SM00530">
    <property type="entry name" value="HTH_XRE"/>
    <property type="match status" value="1"/>
</dbReference>
<dbReference type="Pfam" id="PF01381">
    <property type="entry name" value="HTH_3"/>
    <property type="match status" value="1"/>
</dbReference>
<dbReference type="InterPro" id="IPR010982">
    <property type="entry name" value="Lambda_DNA-bd_dom_sf"/>
</dbReference>
<sequence>MALEFESEWLWKLCERAGPALGERAAAAAAAPRLCARERARAAAPRLWERGRERAGAEPWRRATRRQAPPRRSVHPPTAVPSRARRPFRPSRARPYRPSRAVPRRPARHPGPFVAQAWRPAAAVERVAAEVRAAIQKARVAKGWSQAELAKRISERAQVVQEYESGKAAPAQAVLAKMERALEVKLRGKGVGSPLAPGGGK</sequence>
<dbReference type="SUPFAM" id="SSF47413">
    <property type="entry name" value="lambda repressor-like DNA-binding domains"/>
    <property type="match status" value="1"/>
</dbReference>
<dbReference type="GO" id="GO:0003713">
    <property type="term" value="F:transcription coactivator activity"/>
    <property type="evidence" value="ECO:0007669"/>
    <property type="project" value="UniProtKB-ARBA"/>
</dbReference>
<feature type="compositionally biased region" description="Basic residues" evidence="3">
    <location>
        <begin position="83"/>
        <end position="108"/>
    </location>
</feature>
<proteinExistence type="inferred from homology"/>
<dbReference type="Proteomes" id="UP001341281">
    <property type="component" value="Chromosome 06"/>
</dbReference>
<evidence type="ECO:0000313" key="5">
    <source>
        <dbReference type="EMBL" id="WVZ79567.1"/>
    </source>
</evidence>
<dbReference type="InterPro" id="IPR001387">
    <property type="entry name" value="Cro/C1-type_HTH"/>
</dbReference>
<feature type="compositionally biased region" description="Basic residues" evidence="3">
    <location>
        <begin position="62"/>
        <end position="74"/>
    </location>
</feature>
<evidence type="ECO:0000256" key="3">
    <source>
        <dbReference type="SAM" id="MobiDB-lite"/>
    </source>
</evidence>
<feature type="domain" description="HTH cro/C1-type" evidence="4">
    <location>
        <begin position="135"/>
        <end position="189"/>
    </location>
</feature>
<accession>A0AAQ3TWQ2</accession>
<dbReference type="PROSITE" id="PS50943">
    <property type="entry name" value="HTH_CROC1"/>
    <property type="match status" value="1"/>
</dbReference>
<dbReference type="CDD" id="cd00093">
    <property type="entry name" value="HTH_XRE"/>
    <property type="match status" value="1"/>
</dbReference>
<comment type="similarity">
    <text evidence="1">Belongs to the MBF1 family.</text>
</comment>
<dbReference type="GO" id="GO:0005730">
    <property type="term" value="C:nucleolus"/>
    <property type="evidence" value="ECO:0007669"/>
    <property type="project" value="UniProtKB-ARBA"/>
</dbReference>
<evidence type="ECO:0000256" key="2">
    <source>
        <dbReference type="ARBA" id="ARBA00023125"/>
    </source>
</evidence>
<evidence type="ECO:0000256" key="1">
    <source>
        <dbReference type="ARBA" id="ARBA00009802"/>
    </source>
</evidence>
<organism evidence="5 6">
    <name type="scientific">Paspalum notatum var. saurae</name>
    <dbReference type="NCBI Taxonomy" id="547442"/>
    <lineage>
        <taxon>Eukaryota</taxon>
        <taxon>Viridiplantae</taxon>
        <taxon>Streptophyta</taxon>
        <taxon>Embryophyta</taxon>
        <taxon>Tracheophyta</taxon>
        <taxon>Spermatophyta</taxon>
        <taxon>Magnoliopsida</taxon>
        <taxon>Liliopsida</taxon>
        <taxon>Poales</taxon>
        <taxon>Poaceae</taxon>
        <taxon>PACMAD clade</taxon>
        <taxon>Panicoideae</taxon>
        <taxon>Andropogonodae</taxon>
        <taxon>Paspaleae</taxon>
        <taxon>Paspalinae</taxon>
        <taxon>Paspalum</taxon>
    </lineage>
</organism>
<dbReference type="Gene3D" id="1.10.260.40">
    <property type="entry name" value="lambda repressor-like DNA-binding domains"/>
    <property type="match status" value="1"/>
</dbReference>
<feature type="compositionally biased region" description="Basic and acidic residues" evidence="3">
    <location>
        <begin position="43"/>
        <end position="61"/>
    </location>
</feature>
<dbReference type="PANTHER" id="PTHR10245:SF15">
    <property type="entry name" value="ENDOTHELIAL DIFFERENTIATION-RELATED FACTOR 1"/>
    <property type="match status" value="1"/>
</dbReference>
<keyword evidence="6" id="KW-1185">Reference proteome</keyword>
<keyword evidence="2" id="KW-0238">DNA-binding</keyword>
<name>A0AAQ3TWQ2_PASNO</name>
<dbReference type="PANTHER" id="PTHR10245">
    <property type="entry name" value="ENDOTHELIAL DIFFERENTIATION-RELATED FACTOR 1 MULTIPROTEIN BRIDGING FACTOR 1"/>
    <property type="match status" value="1"/>
</dbReference>
<reference evidence="5 6" key="1">
    <citation type="submission" date="2024-02" db="EMBL/GenBank/DDBJ databases">
        <title>High-quality chromosome-scale genome assembly of Pensacola bahiagrass (Paspalum notatum Flugge var. saurae).</title>
        <authorList>
            <person name="Vega J.M."/>
            <person name="Podio M."/>
            <person name="Orjuela J."/>
            <person name="Siena L.A."/>
            <person name="Pessino S.C."/>
            <person name="Combes M.C."/>
            <person name="Mariac C."/>
            <person name="Albertini E."/>
            <person name="Pupilli F."/>
            <person name="Ortiz J.P.A."/>
            <person name="Leblanc O."/>
        </authorList>
    </citation>
    <scope>NUCLEOTIDE SEQUENCE [LARGE SCALE GENOMIC DNA]</scope>
    <source>
        <strain evidence="5">R1</strain>
        <tissue evidence="5">Leaf</tissue>
    </source>
</reference>
<protein>
    <recommendedName>
        <fullName evidence="4">HTH cro/C1-type domain-containing protein</fullName>
    </recommendedName>
</protein>
<feature type="region of interest" description="Disordered" evidence="3">
    <location>
        <begin position="43"/>
        <end position="110"/>
    </location>
</feature>
<dbReference type="EMBL" id="CP144750">
    <property type="protein sequence ID" value="WVZ79567.1"/>
    <property type="molecule type" value="Genomic_DNA"/>
</dbReference>
<gene>
    <name evidence="5" type="ORF">U9M48_027132</name>
</gene>
<dbReference type="FunFam" id="1.10.260.40:FF:000018">
    <property type="entry name" value="Multiprotein bridging factor 1"/>
    <property type="match status" value="1"/>
</dbReference>
<evidence type="ECO:0000313" key="6">
    <source>
        <dbReference type="Proteomes" id="UP001341281"/>
    </source>
</evidence>